<comment type="subcellular location">
    <subcellularLocation>
        <location evidence="1">Cell inner membrane</location>
        <topology evidence="1">Single-pass membrane protein</topology>
    </subcellularLocation>
</comment>
<keyword evidence="5 8" id="KW-0812">Transmembrane</keyword>
<protein>
    <recommendedName>
        <fullName evidence="11">Prepilin-type N-terminal cleavage/methylation domain-containing protein</fullName>
    </recommendedName>
</protein>
<keyword evidence="6 8" id="KW-1133">Transmembrane helix</keyword>
<dbReference type="PANTHER" id="PTHR39583:SF2">
    <property type="entry name" value="TYPE II SECRETION SYSTEM PROTEIN J"/>
    <property type="match status" value="1"/>
</dbReference>
<dbReference type="STRING" id="29542.A6070_04405"/>
<dbReference type="EMBL" id="CP015518">
    <property type="protein sequence ID" value="APG25383.1"/>
    <property type="molecule type" value="Genomic_DNA"/>
</dbReference>
<dbReference type="Pfam" id="PF07963">
    <property type="entry name" value="N_methyl"/>
    <property type="match status" value="1"/>
</dbReference>
<evidence type="ECO:0000256" key="8">
    <source>
        <dbReference type="SAM" id="Phobius"/>
    </source>
</evidence>
<dbReference type="OrthoDB" id="5397385at2"/>
<keyword evidence="4" id="KW-0997">Cell inner membrane</keyword>
<evidence type="ECO:0000256" key="5">
    <source>
        <dbReference type="ARBA" id="ARBA00022692"/>
    </source>
</evidence>
<dbReference type="InterPro" id="IPR051621">
    <property type="entry name" value="T2SS_protein_J"/>
</dbReference>
<dbReference type="KEGG" id="pace:A6070_04405"/>
<dbReference type="SUPFAM" id="SSF54523">
    <property type="entry name" value="Pili subunits"/>
    <property type="match status" value="1"/>
</dbReference>
<name>A0A1L3GHG6_SYNAC</name>
<proteinExistence type="predicted"/>
<evidence type="ECO:0000256" key="7">
    <source>
        <dbReference type="ARBA" id="ARBA00023136"/>
    </source>
</evidence>
<dbReference type="PROSITE" id="PS00409">
    <property type="entry name" value="PROKAR_NTER_METHYL"/>
    <property type="match status" value="1"/>
</dbReference>
<evidence type="ECO:0000256" key="4">
    <source>
        <dbReference type="ARBA" id="ARBA00022519"/>
    </source>
</evidence>
<dbReference type="NCBIfam" id="TIGR02532">
    <property type="entry name" value="IV_pilin_GFxxxE"/>
    <property type="match status" value="1"/>
</dbReference>
<evidence type="ECO:0000256" key="1">
    <source>
        <dbReference type="ARBA" id="ARBA00004377"/>
    </source>
</evidence>
<dbReference type="GO" id="GO:0005886">
    <property type="term" value="C:plasma membrane"/>
    <property type="evidence" value="ECO:0007669"/>
    <property type="project" value="UniProtKB-SubCell"/>
</dbReference>
<evidence type="ECO:0000313" key="9">
    <source>
        <dbReference type="EMBL" id="APG25383.1"/>
    </source>
</evidence>
<dbReference type="PANTHER" id="PTHR39583">
    <property type="entry name" value="TYPE II SECRETION SYSTEM PROTEIN J-RELATED"/>
    <property type="match status" value="1"/>
</dbReference>
<evidence type="ECO:0000313" key="10">
    <source>
        <dbReference type="Proteomes" id="UP000182264"/>
    </source>
</evidence>
<sequence>MGYRQKDMRGFSLIEVLVAMAIMGVVVAAVYATFIATQRQAYTQEDVIEVQQNLRAGLDFMARDIRMAEFLTPDDRSALINAPDQMLVDANNDGDYDDAGDSRPLLSLVSATSVHGYARIEEATVNGVHLELDVSATTMQQFGDGDAVRVFRAVDLSPVTDIYPVTGTPSGDEVVLDISGGGYVAGTIRSGDLLVRIPDGAANDDFPLQIDYQVVDSASGDPAMNELRRRVRDMDGNVIEDFQLVATNISGIALAFLDNRGNATSALDDIVAVQITITGQTDATGTGRENFSGVKTRTLSTTVKIHNGVVL</sequence>
<evidence type="ECO:0000256" key="3">
    <source>
        <dbReference type="ARBA" id="ARBA00022481"/>
    </source>
</evidence>
<evidence type="ECO:0000256" key="2">
    <source>
        <dbReference type="ARBA" id="ARBA00022475"/>
    </source>
</evidence>
<feature type="transmembrane region" description="Helical" evidence="8">
    <location>
        <begin position="12"/>
        <end position="34"/>
    </location>
</feature>
<dbReference type="Proteomes" id="UP000182264">
    <property type="component" value="Chromosome"/>
</dbReference>
<dbReference type="InterPro" id="IPR045584">
    <property type="entry name" value="Pilin-like"/>
</dbReference>
<keyword evidence="2" id="KW-1003">Cell membrane</keyword>
<accession>A0A1L3GHG6</accession>
<keyword evidence="10" id="KW-1185">Reference proteome</keyword>
<evidence type="ECO:0000256" key="6">
    <source>
        <dbReference type="ARBA" id="ARBA00022989"/>
    </source>
</evidence>
<keyword evidence="3" id="KW-0488">Methylation</keyword>
<dbReference type="AlphaFoldDB" id="A0A1L3GHG6"/>
<dbReference type="RefSeq" id="WP_072287234.1">
    <property type="nucleotide sequence ID" value="NZ_CP015455.1"/>
</dbReference>
<evidence type="ECO:0008006" key="11">
    <source>
        <dbReference type="Google" id="ProtNLM"/>
    </source>
</evidence>
<reference evidence="9 10" key="1">
    <citation type="journal article" date="2017" name="Genome Announc.">
        <title>Complete Genome Sequences of Two Acetylene-Fermenting Pelobacter acetylenicus Strains.</title>
        <authorList>
            <person name="Sutton J.M."/>
            <person name="Baesman S.M."/>
            <person name="Fierst J.L."/>
            <person name="Poret-Peterson A.T."/>
            <person name="Oremland R.S."/>
            <person name="Dunlap D.S."/>
            <person name="Akob D.M."/>
        </authorList>
    </citation>
    <scope>NUCLEOTIDE SEQUENCE [LARGE SCALE GENOMIC DNA]</scope>
    <source>
        <strain evidence="9 10">DSM 3247</strain>
    </source>
</reference>
<organism evidence="9 10">
    <name type="scientific">Syntrophotalea acetylenica</name>
    <name type="common">Pelobacter acetylenicus</name>
    <dbReference type="NCBI Taxonomy" id="29542"/>
    <lineage>
        <taxon>Bacteria</taxon>
        <taxon>Pseudomonadati</taxon>
        <taxon>Thermodesulfobacteriota</taxon>
        <taxon>Desulfuromonadia</taxon>
        <taxon>Desulfuromonadales</taxon>
        <taxon>Syntrophotaleaceae</taxon>
        <taxon>Syntrophotalea</taxon>
    </lineage>
</organism>
<gene>
    <name evidence="9" type="ORF">A7E75_10400</name>
</gene>
<dbReference type="InterPro" id="IPR012902">
    <property type="entry name" value="N_methyl_site"/>
</dbReference>
<keyword evidence="7 8" id="KW-0472">Membrane</keyword>